<keyword evidence="2" id="KW-0732">Signal</keyword>
<keyword evidence="1" id="KW-0472">Membrane</keyword>
<keyword evidence="1" id="KW-1133">Transmembrane helix</keyword>
<organism evidence="3 4">
    <name type="scientific">Helicobacter canis</name>
    <dbReference type="NCBI Taxonomy" id="29419"/>
    <lineage>
        <taxon>Bacteria</taxon>
        <taxon>Pseudomonadati</taxon>
        <taxon>Campylobacterota</taxon>
        <taxon>Epsilonproteobacteria</taxon>
        <taxon>Campylobacterales</taxon>
        <taxon>Helicobacteraceae</taxon>
        <taxon>Helicobacter</taxon>
    </lineage>
</organism>
<feature type="transmembrane region" description="Helical" evidence="1">
    <location>
        <begin position="186"/>
        <end position="206"/>
    </location>
</feature>
<evidence type="ECO:0000256" key="2">
    <source>
        <dbReference type="SAM" id="SignalP"/>
    </source>
</evidence>
<dbReference type="Proteomes" id="UP000254841">
    <property type="component" value="Unassembled WGS sequence"/>
</dbReference>
<protein>
    <submittedName>
        <fullName evidence="3">Putative inner membrane protein</fullName>
    </submittedName>
</protein>
<dbReference type="AlphaFoldDB" id="A0A377J5V7"/>
<dbReference type="OrthoDB" id="5362685at2"/>
<feature type="chain" id="PRO_5016813269" evidence="2">
    <location>
        <begin position="21"/>
        <end position="215"/>
    </location>
</feature>
<name>A0A377J5V7_9HELI</name>
<evidence type="ECO:0000256" key="1">
    <source>
        <dbReference type="SAM" id="Phobius"/>
    </source>
</evidence>
<proteinExistence type="predicted"/>
<dbReference type="RefSeq" id="WP_115011434.1">
    <property type="nucleotide sequence ID" value="NZ_UGHV01000001.1"/>
</dbReference>
<gene>
    <name evidence="3" type="ORF">NCTC12410_00995</name>
</gene>
<evidence type="ECO:0000313" key="3">
    <source>
        <dbReference type="EMBL" id="STO97173.1"/>
    </source>
</evidence>
<dbReference type="EMBL" id="UGHV01000001">
    <property type="protein sequence ID" value="STO97173.1"/>
    <property type="molecule type" value="Genomic_DNA"/>
</dbReference>
<accession>A0A377J5V7</accession>
<feature type="signal peptide" evidence="2">
    <location>
        <begin position="1"/>
        <end position="20"/>
    </location>
</feature>
<sequence length="215" mass="24692">MKPFFKRIVFALFVAPLLYADVGSPISSGYIIGNTHQTLVPKTQEIIRLLSAEIFQKTGIKIYIDIIDEISTSPRYPTKQARKDYQATFYSRLPEPYVVLSLFVQERKFDLVSSDDLQAFLSAKVLDSVYFDYMAPLIPEKEQDITPERLSAILLNGYAEITDIIARHYDIKFEHSISTDEQGVRFFVRFILYAMLLILLGLFVLAQFSRKKPSS</sequence>
<keyword evidence="1" id="KW-0812">Transmembrane</keyword>
<reference evidence="3 4" key="1">
    <citation type="submission" date="2018-06" db="EMBL/GenBank/DDBJ databases">
        <authorList>
            <consortium name="Pathogen Informatics"/>
            <person name="Doyle S."/>
        </authorList>
    </citation>
    <scope>NUCLEOTIDE SEQUENCE [LARGE SCALE GENOMIC DNA]</scope>
    <source>
        <strain evidence="3 4">NCTC12410</strain>
    </source>
</reference>
<evidence type="ECO:0000313" key="4">
    <source>
        <dbReference type="Proteomes" id="UP000254841"/>
    </source>
</evidence>